<accession>A0A927U7E9</accession>
<evidence type="ECO:0000313" key="2">
    <source>
        <dbReference type="Proteomes" id="UP000766246"/>
    </source>
</evidence>
<sequence>MTTYIKIDNPRANQMVTRHFEDARYSWLDDTPVKEGSYPRRLKNELGQRVFPYYIQYFGKGGSAISYSTKTLSDSKVMSAAEFLWEELSDVIVDENGNLEEEWNIFEAGTDREYIWHFFEEELGTPVYKLMYQDTADVETENGANIDVPMVTLGIERGLIRLSKAEQIQPKQLISYCCRIGDRQFFVNTETDGDKHFEACLITNHLNKEIWGQDREEYMYYYNILSKATSANRTYYRLKETIDSVYDAYYCEVGDIPKEFDSYEEAYDVMCKEYMKSLNASYEHPSGLPIRYKIYETKVSYYQGRENSITQAV</sequence>
<name>A0A927U7E9_9FIRM</name>
<organism evidence="1 2">
    <name type="scientific">Pseudobutyrivibrio ruminis</name>
    <dbReference type="NCBI Taxonomy" id="46206"/>
    <lineage>
        <taxon>Bacteria</taxon>
        <taxon>Bacillati</taxon>
        <taxon>Bacillota</taxon>
        <taxon>Clostridia</taxon>
        <taxon>Lachnospirales</taxon>
        <taxon>Lachnospiraceae</taxon>
        <taxon>Pseudobutyrivibrio</taxon>
    </lineage>
</organism>
<comment type="caution">
    <text evidence="1">The sequence shown here is derived from an EMBL/GenBank/DDBJ whole genome shotgun (WGS) entry which is preliminary data.</text>
</comment>
<protein>
    <submittedName>
        <fullName evidence="1">Uncharacterized protein</fullName>
    </submittedName>
</protein>
<reference evidence="1" key="1">
    <citation type="submission" date="2019-04" db="EMBL/GenBank/DDBJ databases">
        <title>Evolution of Biomass-Degrading Anaerobic Consortia Revealed by Metagenomics.</title>
        <authorList>
            <person name="Peng X."/>
        </authorList>
    </citation>
    <scope>NUCLEOTIDE SEQUENCE</scope>
    <source>
        <strain evidence="1">SIG311</strain>
    </source>
</reference>
<dbReference type="AlphaFoldDB" id="A0A927U7E9"/>
<evidence type="ECO:0000313" key="1">
    <source>
        <dbReference type="EMBL" id="MBE5919691.1"/>
    </source>
</evidence>
<dbReference type="EMBL" id="SVER01000017">
    <property type="protein sequence ID" value="MBE5919691.1"/>
    <property type="molecule type" value="Genomic_DNA"/>
</dbReference>
<dbReference type="Proteomes" id="UP000766246">
    <property type="component" value="Unassembled WGS sequence"/>
</dbReference>
<proteinExistence type="predicted"/>
<gene>
    <name evidence="1" type="ORF">E7272_07575</name>
</gene>